<sequence>MNNDAIAALAEDVNVVNTKTAITDFGKSTLKDYKLPGMPQQAYSIGLEYRDPKFWWIGANANYLASNYIDVSALLRTNNFMRNPETGFGFPEATESRSRELLKQEKFDNFYLVNLTGGKSWKLGNNTVGFFASINNIFDVTYKTGGFEQGRNANYRQLNQDVSSGTPSFGPKYFYGYGRTFFVNLYINL</sequence>
<proteinExistence type="predicted"/>
<evidence type="ECO:0000256" key="1">
    <source>
        <dbReference type="ARBA" id="ARBA00004442"/>
    </source>
</evidence>
<evidence type="ECO:0000256" key="3">
    <source>
        <dbReference type="ARBA" id="ARBA00023237"/>
    </source>
</evidence>
<keyword evidence="3" id="KW-0998">Cell outer membrane</keyword>
<protein>
    <recommendedName>
        <fullName evidence="6">TonB-dependent receptor-like beta-barrel domain-containing protein</fullName>
    </recommendedName>
</protein>
<accession>A0A2S1LTX0</accession>
<dbReference type="RefSeq" id="WP_193844345.1">
    <property type="nucleotide sequence ID" value="NZ_CP020919.1"/>
</dbReference>
<dbReference type="InterPro" id="IPR036942">
    <property type="entry name" value="Beta-barrel_TonB_sf"/>
</dbReference>
<dbReference type="SUPFAM" id="SSF56935">
    <property type="entry name" value="Porins"/>
    <property type="match status" value="1"/>
</dbReference>
<dbReference type="EMBL" id="CP020919">
    <property type="protein sequence ID" value="AWG27122.1"/>
    <property type="molecule type" value="Genomic_DNA"/>
</dbReference>
<name>A0A2S1LTX0_9FLAO</name>
<comment type="subcellular location">
    <subcellularLocation>
        <location evidence="1">Cell outer membrane</location>
    </subcellularLocation>
</comment>
<keyword evidence="5" id="KW-1185">Reference proteome</keyword>
<dbReference type="Gene3D" id="2.40.170.20">
    <property type="entry name" value="TonB-dependent receptor, beta-barrel domain"/>
    <property type="match status" value="1"/>
</dbReference>
<keyword evidence="2" id="KW-0472">Membrane</keyword>
<evidence type="ECO:0008006" key="6">
    <source>
        <dbReference type="Google" id="ProtNLM"/>
    </source>
</evidence>
<organism evidence="4 5">
    <name type="scientific">Flavobacterium kingsejongi</name>
    <dbReference type="NCBI Taxonomy" id="1678728"/>
    <lineage>
        <taxon>Bacteria</taxon>
        <taxon>Pseudomonadati</taxon>
        <taxon>Bacteroidota</taxon>
        <taxon>Flavobacteriia</taxon>
        <taxon>Flavobacteriales</taxon>
        <taxon>Flavobacteriaceae</taxon>
        <taxon>Flavobacterium</taxon>
    </lineage>
</organism>
<dbReference type="KEGG" id="fki:FK004_18810"/>
<gene>
    <name evidence="4" type="ORF">FK004_18810</name>
</gene>
<evidence type="ECO:0000313" key="4">
    <source>
        <dbReference type="EMBL" id="AWG27122.1"/>
    </source>
</evidence>
<dbReference type="GO" id="GO:0009279">
    <property type="term" value="C:cell outer membrane"/>
    <property type="evidence" value="ECO:0007669"/>
    <property type="project" value="UniProtKB-SubCell"/>
</dbReference>
<evidence type="ECO:0000313" key="5">
    <source>
        <dbReference type="Proteomes" id="UP000244677"/>
    </source>
</evidence>
<dbReference type="AlphaFoldDB" id="A0A2S1LTX0"/>
<evidence type="ECO:0000256" key="2">
    <source>
        <dbReference type="ARBA" id="ARBA00023136"/>
    </source>
</evidence>
<dbReference type="Proteomes" id="UP000244677">
    <property type="component" value="Chromosome"/>
</dbReference>
<reference evidence="4 5" key="1">
    <citation type="submission" date="2017-04" db="EMBL/GenBank/DDBJ databases">
        <title>Complete genome sequence of Flavobacterium kingsejong AJ004.</title>
        <authorList>
            <person name="Lee P.C."/>
        </authorList>
    </citation>
    <scope>NUCLEOTIDE SEQUENCE [LARGE SCALE GENOMIC DNA]</scope>
    <source>
        <strain evidence="4 5">AJ004</strain>
    </source>
</reference>